<protein>
    <submittedName>
        <fullName evidence="7">4-hydroxymandelate synthase</fullName>
    </submittedName>
</protein>
<evidence type="ECO:0000256" key="2">
    <source>
        <dbReference type="ARBA" id="ARBA00022723"/>
    </source>
</evidence>
<feature type="domain" description="VOC" evidence="6">
    <location>
        <begin position="167"/>
        <end position="318"/>
    </location>
</feature>
<dbReference type="Pfam" id="PF13669">
    <property type="entry name" value="Glyoxalase_4"/>
    <property type="match status" value="1"/>
</dbReference>
<evidence type="ECO:0000256" key="5">
    <source>
        <dbReference type="PIRSR" id="PIRSR009283-1"/>
    </source>
</evidence>
<feature type="binding site" evidence="5">
    <location>
        <position position="250"/>
    </location>
    <ligand>
        <name>Fe cation</name>
        <dbReference type="ChEBI" id="CHEBI:24875"/>
    </ligand>
</feature>
<dbReference type="InterPro" id="IPR041735">
    <property type="entry name" value="4OHPhenylPyrv_dOase_C"/>
</dbReference>
<keyword evidence="2 5" id="KW-0479">Metal-binding</keyword>
<dbReference type="PANTHER" id="PTHR11959">
    <property type="entry name" value="4-HYDROXYPHENYLPYRUVATE DIOXYGENASE"/>
    <property type="match status" value="1"/>
</dbReference>
<evidence type="ECO:0000313" key="7">
    <source>
        <dbReference type="EMBL" id="SFT36120.1"/>
    </source>
</evidence>
<evidence type="ECO:0000259" key="6">
    <source>
        <dbReference type="PROSITE" id="PS51819"/>
    </source>
</evidence>
<dbReference type="InterPro" id="IPR029068">
    <property type="entry name" value="Glyas_Bleomycin-R_OHBP_Dase"/>
</dbReference>
<keyword evidence="8" id="KW-1185">Reference proteome</keyword>
<organism evidence="7 8">
    <name type="scientific">Actinopolyspora righensis</name>
    <dbReference type="NCBI Taxonomy" id="995060"/>
    <lineage>
        <taxon>Bacteria</taxon>
        <taxon>Bacillati</taxon>
        <taxon>Actinomycetota</taxon>
        <taxon>Actinomycetes</taxon>
        <taxon>Actinopolysporales</taxon>
        <taxon>Actinopolysporaceae</taxon>
        <taxon>Actinopolyspora</taxon>
        <taxon>Actinopolyspora alba group</taxon>
    </lineage>
</organism>
<feature type="binding site" evidence="5">
    <location>
        <position position="170"/>
    </location>
    <ligand>
        <name>Fe cation</name>
        <dbReference type="ChEBI" id="CHEBI:24875"/>
    </ligand>
</feature>
<dbReference type="GO" id="GO:0006572">
    <property type="term" value="P:L-tyrosine catabolic process"/>
    <property type="evidence" value="ECO:0007669"/>
    <property type="project" value="TreeGrafter"/>
</dbReference>
<dbReference type="InterPro" id="IPR037523">
    <property type="entry name" value="VOC_core"/>
</dbReference>
<dbReference type="SUPFAM" id="SSF54593">
    <property type="entry name" value="Glyoxalase/Bleomycin resistance protein/Dihydroxybiphenyl dioxygenase"/>
    <property type="match status" value="1"/>
</dbReference>
<dbReference type="EMBL" id="FPAT01000001">
    <property type="protein sequence ID" value="SFT36120.1"/>
    <property type="molecule type" value="Genomic_DNA"/>
</dbReference>
<dbReference type="GO" id="GO:0046872">
    <property type="term" value="F:metal ion binding"/>
    <property type="evidence" value="ECO:0007669"/>
    <property type="project" value="UniProtKB-KW"/>
</dbReference>
<dbReference type="RefSeq" id="WP_092973205.1">
    <property type="nucleotide sequence ID" value="NZ_FPAT01000001.1"/>
</dbReference>
<gene>
    <name evidence="7" type="ORF">SAMN04487904_101473</name>
</gene>
<name>A0A1I6XCV7_9ACTN</name>
<evidence type="ECO:0000256" key="4">
    <source>
        <dbReference type="ARBA" id="ARBA00023004"/>
    </source>
</evidence>
<evidence type="ECO:0000256" key="3">
    <source>
        <dbReference type="ARBA" id="ARBA00022737"/>
    </source>
</evidence>
<evidence type="ECO:0000256" key="1">
    <source>
        <dbReference type="ARBA" id="ARBA00005877"/>
    </source>
</evidence>
<proteinExistence type="inferred from homology"/>
<dbReference type="CDD" id="cd07250">
    <property type="entry name" value="HPPD_C_like"/>
    <property type="match status" value="1"/>
</dbReference>
<accession>A0A1I6XCV7</accession>
<sequence length="362" mass="39497">MSVSGKHAFDDLHVDHVEFYVDDLVKSVEGFSSGYGFTVYAKEDTPATGATAHSIGLGLNRIRLLLTQPLVDEHSAVGYLARHGDGVADIALRVADTTTAFREAVRRGATPVAEPVERDGVMTATIGAFGDVTHTFVERRADMGDPPQTGLWATSGFAYGPDSGINEIDHFAVCVHPGDLDDTVAFYRDVLDFDLIFTEHVEVGEQAMITKVVQSRSGKVTLTLIEPVATGVSGHIDEFLTNHGGPGVQHIAFNTNNIVRAVDIIRERDVEFLSTPDAYYSALPERVDLARYTVDELRARNILVDNDHDGQLFQIFTKSVHPRNTIFLEIIERLGARGFGSGNIKALYEAVERTREPGDSAA</sequence>
<reference evidence="8" key="1">
    <citation type="submission" date="2016-10" db="EMBL/GenBank/DDBJ databases">
        <authorList>
            <person name="Varghese N."/>
            <person name="Submissions S."/>
        </authorList>
    </citation>
    <scope>NUCLEOTIDE SEQUENCE [LARGE SCALE GENOMIC DNA]</scope>
    <source>
        <strain evidence="8">DSM 45501</strain>
    </source>
</reference>
<dbReference type="Gene3D" id="3.10.180.10">
    <property type="entry name" value="2,3-Dihydroxybiphenyl 1,2-Dioxygenase, domain 1"/>
    <property type="match status" value="2"/>
</dbReference>
<comment type="similarity">
    <text evidence="1">Belongs to the 4HPPD family.</text>
</comment>
<dbReference type="InterPro" id="IPR041736">
    <property type="entry name" value="4OHPhenylPyrv_dOase_N"/>
</dbReference>
<dbReference type="InterPro" id="IPR004360">
    <property type="entry name" value="Glyas_Fos-R_dOase_dom"/>
</dbReference>
<dbReference type="InterPro" id="IPR005956">
    <property type="entry name" value="4OHPhenylPyrv_dOase"/>
</dbReference>
<dbReference type="PANTHER" id="PTHR11959:SF1">
    <property type="entry name" value="4-HYDROXYPHENYLPYRUVATE DIOXYGENASE"/>
    <property type="match status" value="1"/>
</dbReference>
<evidence type="ECO:0000313" key="8">
    <source>
        <dbReference type="Proteomes" id="UP000199165"/>
    </source>
</evidence>
<dbReference type="Proteomes" id="UP000199165">
    <property type="component" value="Unassembled WGS sequence"/>
</dbReference>
<dbReference type="AlphaFoldDB" id="A0A1I6XCV7"/>
<keyword evidence="4 5" id="KW-0408">Iron</keyword>
<dbReference type="PROSITE" id="PS51819">
    <property type="entry name" value="VOC"/>
    <property type="match status" value="2"/>
</dbReference>
<keyword evidence="3" id="KW-0677">Repeat</keyword>
<dbReference type="GO" id="GO:0003868">
    <property type="term" value="F:4-hydroxyphenylpyruvate dioxygenase activity"/>
    <property type="evidence" value="ECO:0007669"/>
    <property type="project" value="InterPro"/>
</dbReference>
<dbReference type="Pfam" id="PF00903">
    <property type="entry name" value="Glyoxalase"/>
    <property type="match status" value="1"/>
</dbReference>
<feature type="domain" description="VOC" evidence="6">
    <location>
        <begin position="13"/>
        <end position="139"/>
    </location>
</feature>
<dbReference type="CDD" id="cd08342">
    <property type="entry name" value="HPPD_N_like"/>
    <property type="match status" value="1"/>
</dbReference>
<feature type="binding site" evidence="5">
    <location>
        <position position="329"/>
    </location>
    <ligand>
        <name>Fe cation</name>
        <dbReference type="ChEBI" id="CHEBI:24875"/>
    </ligand>
</feature>
<dbReference type="PIRSF" id="PIRSF009283">
    <property type="entry name" value="HPP_dOase"/>
    <property type="match status" value="1"/>
</dbReference>
<comment type="cofactor">
    <cofactor evidence="5">
        <name>Fe cation</name>
        <dbReference type="ChEBI" id="CHEBI:24875"/>
    </cofactor>
    <text evidence="5">Binds 1 Fe cation per subunit.</text>
</comment>
<dbReference type="NCBIfam" id="TIGR01263">
    <property type="entry name" value="4HPPD"/>
    <property type="match status" value="1"/>
</dbReference>
<dbReference type="STRING" id="995060.SAMN04487904_101473"/>